<sequence>MRVLAKVTLVVNKKEYAPDTEVEIPDDTEAKSLIKRGFASAVGKKENKTEIGSKSDIPPKTDKNATKSTKSNKNTQKTENKTKKEIDNNGSAVSQSGGQPV</sequence>
<name>A0A8S5NPT8_9CAUD</name>
<organism evidence="2">
    <name type="scientific">Siphoviridae sp. ctpbe1</name>
    <dbReference type="NCBI Taxonomy" id="2826466"/>
    <lineage>
        <taxon>Viruses</taxon>
        <taxon>Duplodnaviria</taxon>
        <taxon>Heunggongvirae</taxon>
        <taxon>Uroviricota</taxon>
        <taxon>Caudoviricetes</taxon>
    </lineage>
</organism>
<evidence type="ECO:0000256" key="1">
    <source>
        <dbReference type="SAM" id="MobiDB-lite"/>
    </source>
</evidence>
<feature type="compositionally biased region" description="Polar residues" evidence="1">
    <location>
        <begin position="88"/>
        <end position="101"/>
    </location>
</feature>
<protein>
    <submittedName>
        <fullName evidence="2">Uncharacterized protein</fullName>
    </submittedName>
</protein>
<evidence type="ECO:0000313" key="2">
    <source>
        <dbReference type="EMBL" id="DAD96396.1"/>
    </source>
</evidence>
<accession>A0A8S5NPT8</accession>
<feature type="compositionally biased region" description="Low complexity" evidence="1">
    <location>
        <begin position="66"/>
        <end position="75"/>
    </location>
</feature>
<proteinExistence type="predicted"/>
<feature type="compositionally biased region" description="Basic and acidic residues" evidence="1">
    <location>
        <begin position="43"/>
        <end position="65"/>
    </location>
</feature>
<feature type="compositionally biased region" description="Basic and acidic residues" evidence="1">
    <location>
        <begin position="76"/>
        <end position="87"/>
    </location>
</feature>
<reference evidence="2" key="1">
    <citation type="journal article" date="2021" name="Proc. Natl. Acad. Sci. U.S.A.">
        <title>A Catalog of Tens of Thousands of Viruses from Human Metagenomes Reveals Hidden Associations with Chronic Diseases.</title>
        <authorList>
            <person name="Tisza M.J."/>
            <person name="Buck C.B."/>
        </authorList>
    </citation>
    <scope>NUCLEOTIDE SEQUENCE</scope>
    <source>
        <strain evidence="2">Ctpbe1</strain>
    </source>
</reference>
<feature type="region of interest" description="Disordered" evidence="1">
    <location>
        <begin position="37"/>
        <end position="101"/>
    </location>
</feature>
<dbReference type="EMBL" id="BK015216">
    <property type="protein sequence ID" value="DAD96396.1"/>
    <property type="molecule type" value="Genomic_DNA"/>
</dbReference>